<dbReference type="InterPro" id="IPR045886">
    <property type="entry name" value="ThiF/MoeB/HesA"/>
</dbReference>
<dbReference type="GO" id="GO:0016925">
    <property type="term" value="P:protein sumoylation"/>
    <property type="evidence" value="ECO:0007669"/>
    <property type="project" value="TreeGrafter"/>
</dbReference>
<keyword evidence="6 10" id="KW-0547">Nucleotide-binding</keyword>
<evidence type="ECO:0000256" key="1">
    <source>
        <dbReference type="ARBA" id="ARBA00000488"/>
    </source>
</evidence>
<dbReference type="SMART" id="SM00985">
    <property type="entry name" value="UBA_e1_C"/>
    <property type="match status" value="1"/>
</dbReference>
<dbReference type="InterPro" id="IPR042063">
    <property type="entry name" value="Ubi_acti_E1_SCCH"/>
</dbReference>
<evidence type="ECO:0000256" key="2">
    <source>
        <dbReference type="ARBA" id="ARBA00004906"/>
    </source>
</evidence>
<dbReference type="FunFam" id="3.50.50.80:FF:000001">
    <property type="entry name" value="ubiquitin-like modifier-activating enzyme 1"/>
    <property type="match status" value="1"/>
</dbReference>
<dbReference type="InterPro" id="IPR019572">
    <property type="entry name" value="UBA_E1_SCCH"/>
</dbReference>
<dbReference type="OrthoDB" id="10252231at2759"/>
<dbReference type="InterPro" id="IPR000594">
    <property type="entry name" value="ThiF_NAD_FAD-bd"/>
</dbReference>
<dbReference type="InterPro" id="IPR035985">
    <property type="entry name" value="Ubiquitin-activating_enz"/>
</dbReference>
<dbReference type="UniPathway" id="UPA00143"/>
<keyword evidence="14" id="KW-1185">Reference proteome</keyword>
<dbReference type="InterPro" id="IPR018075">
    <property type="entry name" value="UBQ-activ_enz_E1"/>
</dbReference>
<evidence type="ECO:0000256" key="8">
    <source>
        <dbReference type="ARBA" id="ARBA00022840"/>
    </source>
</evidence>
<feature type="region of interest" description="Disordered" evidence="11">
    <location>
        <begin position="1"/>
        <end position="64"/>
    </location>
</feature>
<name>A0A2A2KUP4_9BILA</name>
<keyword evidence="5 10" id="KW-0436">Ligase</keyword>
<evidence type="ECO:0000256" key="10">
    <source>
        <dbReference type="RuleBase" id="RU000519"/>
    </source>
</evidence>
<dbReference type="Gene3D" id="1.10.10.2660">
    <property type="entry name" value="Ubiquitin-activating enzyme E1, SCCH domain"/>
    <property type="match status" value="1"/>
</dbReference>
<dbReference type="PRINTS" id="PR01849">
    <property type="entry name" value="UBIQUITINACT"/>
</dbReference>
<evidence type="ECO:0000256" key="11">
    <source>
        <dbReference type="SAM" id="MobiDB-lite"/>
    </source>
</evidence>
<evidence type="ECO:0000256" key="5">
    <source>
        <dbReference type="ARBA" id="ARBA00022598"/>
    </source>
</evidence>
<dbReference type="NCBIfam" id="TIGR01408">
    <property type="entry name" value="Ube1"/>
    <property type="match status" value="1"/>
</dbReference>
<dbReference type="AlphaFoldDB" id="A0A2A2KUP4"/>
<dbReference type="STRING" id="2018661.A0A2A2KUP4"/>
<comment type="pathway">
    <text evidence="2">Protein modification; protein ubiquitination.</text>
</comment>
<sequence length="1009" mass="111947">MTTVIEQSNGGPPAKKQRIQESSGVVKDSSLKMSEARSSGGDKENGQNGSDRANADMNGAGAGKNGLDTNLYSRQIYALGESAMLHLRNASVLVSGLGGVGVEIAKNLILGGVRHVTIHDSKTATFTDLSAQYYLHEEDVGKNRAAASFERLAELNDDVTCKLLSDSLTEDVIKAFDLVILTDTPRVLQLAVAEWTRRHSKRLLIADSRGLFSYIFVDVGAEFRVDDNNGEQVKEFMVEHIDKETGDVFALENAMHGLEDGDYVTFTEVKGMNEINDCKPVKITVKKPDVINIGEFAKNFSLHLEGGRAKQVKVPSIISHKSLPDSIADPEFSIWDFAKFDAPGQHHALWAALYAFEAKHGHAPKPHNETDLVLFKAEVDAKAEVSETLIKQFCYQASGNLVTAASVVGGIAAQEAMKAVTHHMTPLKQWLYIDHIEALPGNWTAFDTEQVTEDMCKPRNSRYDGQAAVFGWPYQEALFRQKWFIVGAGAIGCELLKNFAMMGIGCGEGGKLLITDMDQIETSNLSRQFLFRKRDVGSKKSEVAAHAVKGFNADVRIESLMERVGEDTEHIFNDDFFEQLNGIANALDNVQARQYMDRRAVYYGLPLLESGTLGTKGNTQVVYPHLTESYSSSVDPPEKETPVCTLKNFPNEITHTIQWARDLFEGLFSSPADTANNFLRDERGFIDRVNTMNFGQQVQVFQQVVDALIDSKPASAEECIKWARMLFQNNYHDNIAQMLHSFPPEQLTDKGAKFWSGAKRCPHTLKFDPNQTEHFNFVYAASILRAQVYGLEPILDKAKVAEIANSMTPPSFVPRQGVKIAVTEAEAKEESTNSGMTDDEAEIEKLRLKLARLNTKTANKLTAIDFEKDDDTNHHMEFITAASNLRAENYDIQQADMMKTKQIAGKIIPAIATTTAAVSGLVCIELYKMVDANGIPKTPIERFKNGFINLALPFFGFSEPIAAPKKKYGEKEFTLWDSISIDGPLTLGQLIETIEVRLFFYLIPVFIKL</sequence>
<feature type="domain" description="Ubiquitin-activating enzyme E1 C-terminal" evidence="12">
    <location>
        <begin position="943"/>
        <end position="1006"/>
    </location>
</feature>
<dbReference type="Gene3D" id="3.40.50.12550">
    <property type="entry name" value="Ubiquitin-activating enzyme E1, inactive adenylation domain, subdomain 2"/>
    <property type="match status" value="1"/>
</dbReference>
<evidence type="ECO:0000256" key="4">
    <source>
        <dbReference type="ARBA" id="ARBA00012990"/>
    </source>
</evidence>
<feature type="active site" description="Glycyl thioester intermediate" evidence="9">
    <location>
        <position position="644"/>
    </location>
</feature>
<evidence type="ECO:0000256" key="6">
    <source>
        <dbReference type="ARBA" id="ARBA00022741"/>
    </source>
</evidence>
<dbReference type="EMBL" id="LIAE01007686">
    <property type="protein sequence ID" value="PAV77577.1"/>
    <property type="molecule type" value="Genomic_DNA"/>
</dbReference>
<dbReference type="SUPFAM" id="SSF69572">
    <property type="entry name" value="Activating enzymes of the ubiquitin-like proteins"/>
    <property type="match status" value="2"/>
</dbReference>
<dbReference type="Gene3D" id="3.50.50.80">
    <property type="entry name" value="Ubiquitin-activating enzyme E1, inactive adenylation domain, subdomain 1"/>
    <property type="match status" value="1"/>
</dbReference>
<dbReference type="PROSITE" id="PS00865">
    <property type="entry name" value="UBIQUITIN_ACTIVAT_2"/>
    <property type="match status" value="1"/>
</dbReference>
<evidence type="ECO:0000313" key="13">
    <source>
        <dbReference type="EMBL" id="PAV77577.1"/>
    </source>
</evidence>
<dbReference type="CDD" id="cd01490">
    <property type="entry name" value="Ube1_repeat2"/>
    <property type="match status" value="1"/>
</dbReference>
<evidence type="ECO:0000256" key="3">
    <source>
        <dbReference type="ARBA" id="ARBA00005673"/>
    </source>
</evidence>
<dbReference type="InterPro" id="IPR042302">
    <property type="entry name" value="E1_FCCH_sf"/>
</dbReference>
<evidence type="ECO:0000256" key="7">
    <source>
        <dbReference type="ARBA" id="ARBA00022786"/>
    </source>
</evidence>
<evidence type="ECO:0000313" key="14">
    <source>
        <dbReference type="Proteomes" id="UP000218231"/>
    </source>
</evidence>
<dbReference type="GO" id="GO:0005524">
    <property type="term" value="F:ATP binding"/>
    <property type="evidence" value="ECO:0007669"/>
    <property type="project" value="UniProtKB-KW"/>
</dbReference>
<feature type="compositionally biased region" description="Polar residues" evidence="11">
    <location>
        <begin position="1"/>
        <end position="10"/>
    </location>
</feature>
<dbReference type="InterPro" id="IPR033127">
    <property type="entry name" value="UBQ-activ_enz_E1_Cys_AS"/>
</dbReference>
<dbReference type="FunFam" id="3.40.50.720:FF:000015">
    <property type="entry name" value="Ubiquitin-activating enzyme E1 1"/>
    <property type="match status" value="1"/>
</dbReference>
<accession>A0A2A2KUP4</accession>
<proteinExistence type="inferred from homology"/>
<dbReference type="PANTHER" id="PTHR10953">
    <property type="entry name" value="UBIQUITIN-ACTIVATING ENZYME E1"/>
    <property type="match status" value="1"/>
</dbReference>
<dbReference type="GO" id="GO:0031510">
    <property type="term" value="C:SUMO activating enzyme complex"/>
    <property type="evidence" value="ECO:0007669"/>
    <property type="project" value="TreeGrafter"/>
</dbReference>
<comment type="catalytic activity">
    <reaction evidence="1">
        <text>ATP + ubiquitin + [E1 ubiquitin-activating enzyme]-L-cysteine = AMP + diphosphate + S-ubiquitinyl-[E1 ubiquitin-activating enzyme]-L-cysteine.</text>
        <dbReference type="EC" id="6.2.1.45"/>
    </reaction>
</comment>
<dbReference type="Pfam" id="PF00899">
    <property type="entry name" value="ThiF"/>
    <property type="match status" value="2"/>
</dbReference>
<dbReference type="FunFam" id="1.10.10.2660:FF:000001">
    <property type="entry name" value="Ubiquitin-activating enzyme E1 1"/>
    <property type="match status" value="1"/>
</dbReference>
<keyword evidence="7 10" id="KW-0833">Ubl conjugation pathway</keyword>
<reference evidence="13 14" key="1">
    <citation type="journal article" date="2017" name="Curr. Biol.">
        <title>Genome architecture and evolution of a unichromosomal asexual nematode.</title>
        <authorList>
            <person name="Fradin H."/>
            <person name="Zegar C."/>
            <person name="Gutwein M."/>
            <person name="Lucas J."/>
            <person name="Kovtun M."/>
            <person name="Corcoran D."/>
            <person name="Baugh L.R."/>
            <person name="Kiontke K."/>
            <person name="Gunsalus K."/>
            <person name="Fitch D.H."/>
            <person name="Piano F."/>
        </authorList>
    </citation>
    <scope>NUCLEOTIDE SEQUENCE [LARGE SCALE GENOMIC DNA]</scope>
    <source>
        <strain evidence="13">PF1309</strain>
    </source>
</reference>
<evidence type="ECO:0000256" key="9">
    <source>
        <dbReference type="PROSITE-ProRule" id="PRU10132"/>
    </source>
</evidence>
<keyword evidence="8 10" id="KW-0067">ATP-binding</keyword>
<organism evidence="13 14">
    <name type="scientific">Diploscapter pachys</name>
    <dbReference type="NCBI Taxonomy" id="2018661"/>
    <lineage>
        <taxon>Eukaryota</taxon>
        <taxon>Metazoa</taxon>
        <taxon>Ecdysozoa</taxon>
        <taxon>Nematoda</taxon>
        <taxon>Chromadorea</taxon>
        <taxon>Rhabditida</taxon>
        <taxon>Rhabditina</taxon>
        <taxon>Rhabditomorpha</taxon>
        <taxon>Rhabditoidea</taxon>
        <taxon>Rhabditidae</taxon>
        <taxon>Diploscapter</taxon>
    </lineage>
</organism>
<dbReference type="Pfam" id="PF10585">
    <property type="entry name" value="UBA_E1_SCCH"/>
    <property type="match status" value="1"/>
</dbReference>
<dbReference type="InterPro" id="IPR000011">
    <property type="entry name" value="UBQ/SUMO-activ_enz_E1-like"/>
</dbReference>
<dbReference type="GO" id="GO:0005737">
    <property type="term" value="C:cytoplasm"/>
    <property type="evidence" value="ECO:0007669"/>
    <property type="project" value="TreeGrafter"/>
</dbReference>
<dbReference type="InterPro" id="IPR018965">
    <property type="entry name" value="Ub-activating_enz_E1_C"/>
</dbReference>
<dbReference type="GO" id="GO:0004839">
    <property type="term" value="F:ubiquitin activating enzyme activity"/>
    <property type="evidence" value="ECO:0007669"/>
    <property type="project" value="UniProtKB-EC"/>
</dbReference>
<protein>
    <recommendedName>
        <fullName evidence="4">E1 ubiquitin-activating enzyme</fullName>
        <ecNumber evidence="4">6.2.1.45</ecNumber>
    </recommendedName>
</protein>
<evidence type="ECO:0000259" key="12">
    <source>
        <dbReference type="SMART" id="SM00985"/>
    </source>
</evidence>
<dbReference type="Gene3D" id="3.40.50.720">
    <property type="entry name" value="NAD(P)-binding Rossmann-like Domain"/>
    <property type="match status" value="1"/>
</dbReference>
<dbReference type="InterPro" id="IPR042449">
    <property type="entry name" value="Ub-E1_IAD_1"/>
</dbReference>
<comment type="similarity">
    <text evidence="3 10">Belongs to the ubiquitin-activating E1 family.</text>
</comment>
<gene>
    <name evidence="13" type="ORF">WR25_15263</name>
</gene>
<dbReference type="Proteomes" id="UP000218231">
    <property type="component" value="Unassembled WGS sequence"/>
</dbReference>
<dbReference type="EC" id="6.2.1.45" evidence="4"/>
<dbReference type="Gene3D" id="2.40.30.180">
    <property type="entry name" value="Ubiquitin-activating enzyme E1, FCCH domain"/>
    <property type="match status" value="1"/>
</dbReference>
<dbReference type="PANTHER" id="PTHR10953:SF4">
    <property type="entry name" value="UBIQUITIN-ACTIVATING ENZYME E1 C-TERMINAL DOMAIN-CONTAINING PROTEIN"/>
    <property type="match status" value="1"/>
</dbReference>
<comment type="caution">
    <text evidence="13">The sequence shown here is derived from an EMBL/GenBank/DDBJ whole genome shotgun (WGS) entry which is preliminary data.</text>
</comment>
<dbReference type="GO" id="GO:0019948">
    <property type="term" value="F:SUMO activating enzyme activity"/>
    <property type="evidence" value="ECO:0007669"/>
    <property type="project" value="TreeGrafter"/>
</dbReference>